<dbReference type="PROSITE" id="PS50897">
    <property type="entry name" value="CTLH"/>
    <property type="match status" value="1"/>
</dbReference>
<dbReference type="InterPro" id="IPR006595">
    <property type="entry name" value="CTLH_C"/>
</dbReference>
<evidence type="ECO:0000313" key="4">
    <source>
        <dbReference type="EMBL" id="CAE0154910.1"/>
    </source>
</evidence>
<evidence type="ECO:0000256" key="2">
    <source>
        <dbReference type="ARBA" id="ARBA00022737"/>
    </source>
</evidence>
<keyword evidence="2" id="KW-0677">Repeat</keyword>
<dbReference type="InterPro" id="IPR054080">
    <property type="entry name" value="TPR1-like_2nd"/>
</dbReference>
<dbReference type="EMBL" id="HBHX01073715">
    <property type="protein sequence ID" value="CAE0154910.1"/>
    <property type="molecule type" value="Transcribed_RNA"/>
</dbReference>
<sequence>MAHPTPSTQHPSSNSTPLRTPIHVACLSNLTPSTEARKAILEGDWTEVEKHCRRWTEDVSKTTSSQQKTFLYAIYREQYLELIEGQEYQKAFTHLTKRLKPLEGSAASEGEFRDLCYLLTCKSVQEVLRGWEGVAAAREQLVQAARHGIPLSQICPVLATIHPSCTYPSSQMSFLTAFYAELSTHNVYLSPS</sequence>
<organism evidence="4">
    <name type="scientific">Haptolina ericina</name>
    <dbReference type="NCBI Taxonomy" id="156174"/>
    <lineage>
        <taxon>Eukaryota</taxon>
        <taxon>Haptista</taxon>
        <taxon>Haptophyta</taxon>
        <taxon>Prymnesiophyceae</taxon>
        <taxon>Prymnesiales</taxon>
        <taxon>Prymnesiaceae</taxon>
        <taxon>Haptolina</taxon>
    </lineage>
</organism>
<accession>A0A6T9Q0C4</accession>
<evidence type="ECO:0000313" key="5">
    <source>
        <dbReference type="EMBL" id="CAE0154912.1"/>
    </source>
</evidence>
<dbReference type="Pfam" id="PF21889">
    <property type="entry name" value="TPR1-like_2nd"/>
    <property type="match status" value="1"/>
</dbReference>
<dbReference type="EMBL" id="HBHX01073717">
    <property type="protein sequence ID" value="CAE0154912.1"/>
    <property type="molecule type" value="Transcribed_RNA"/>
</dbReference>
<proteinExistence type="predicted"/>
<name>A0A6T9Q0C4_9EUKA</name>
<evidence type="ECO:0000259" key="3">
    <source>
        <dbReference type="PROSITE" id="PS50897"/>
    </source>
</evidence>
<evidence type="ECO:0000256" key="1">
    <source>
        <dbReference type="ARBA" id="ARBA00022574"/>
    </source>
</evidence>
<protein>
    <recommendedName>
        <fullName evidence="3">CTLH domain-containing protein</fullName>
    </recommendedName>
</protein>
<keyword evidence="1" id="KW-0853">WD repeat</keyword>
<dbReference type="AlphaFoldDB" id="A0A6T9Q0C4"/>
<reference evidence="4" key="1">
    <citation type="submission" date="2021-01" db="EMBL/GenBank/DDBJ databases">
        <authorList>
            <person name="Corre E."/>
            <person name="Pelletier E."/>
            <person name="Niang G."/>
            <person name="Scheremetjew M."/>
            <person name="Finn R."/>
            <person name="Kale V."/>
            <person name="Holt S."/>
            <person name="Cochrane G."/>
            <person name="Meng A."/>
            <person name="Brown T."/>
            <person name="Cohen L."/>
        </authorList>
    </citation>
    <scope>NUCLEOTIDE SEQUENCE</scope>
    <source>
        <strain evidence="4">CCMP281</strain>
    </source>
</reference>
<gene>
    <name evidence="4" type="ORF">HERI1096_LOCUS40822</name>
    <name evidence="5" type="ORF">HERI1096_LOCUS40824</name>
</gene>
<feature type="domain" description="CTLH" evidence="3">
    <location>
        <begin position="37"/>
        <end position="90"/>
    </location>
</feature>